<evidence type="ECO:0000259" key="6">
    <source>
        <dbReference type="PROSITE" id="PS51007"/>
    </source>
</evidence>
<evidence type="ECO:0000256" key="1">
    <source>
        <dbReference type="ARBA" id="ARBA00022617"/>
    </source>
</evidence>
<dbReference type="Gene3D" id="1.10.760.10">
    <property type="entry name" value="Cytochrome c-like domain"/>
    <property type="match status" value="1"/>
</dbReference>
<reference evidence="7 8" key="1">
    <citation type="submission" date="2019-02" db="EMBL/GenBank/DDBJ databases">
        <title>Deep-cultivation of Planctomycetes and their phenomic and genomic characterization uncovers novel biology.</title>
        <authorList>
            <person name="Wiegand S."/>
            <person name="Jogler M."/>
            <person name="Boedeker C."/>
            <person name="Pinto D."/>
            <person name="Vollmers J."/>
            <person name="Rivas-Marin E."/>
            <person name="Kohn T."/>
            <person name="Peeters S.H."/>
            <person name="Heuer A."/>
            <person name="Rast P."/>
            <person name="Oberbeckmann S."/>
            <person name="Bunk B."/>
            <person name="Jeske O."/>
            <person name="Meyerdierks A."/>
            <person name="Storesund J.E."/>
            <person name="Kallscheuer N."/>
            <person name="Luecker S."/>
            <person name="Lage O.M."/>
            <person name="Pohl T."/>
            <person name="Merkel B.J."/>
            <person name="Hornburger P."/>
            <person name="Mueller R.-W."/>
            <person name="Bruemmer F."/>
            <person name="Labrenz M."/>
            <person name="Spormann A.M."/>
            <person name="Op Den Camp H."/>
            <person name="Overmann J."/>
            <person name="Amann R."/>
            <person name="Jetten M.S.M."/>
            <person name="Mascher T."/>
            <person name="Medema M.H."/>
            <person name="Devos D.P."/>
            <person name="Kaster A.-K."/>
            <person name="Ovreas L."/>
            <person name="Rohde M."/>
            <person name="Galperin M.Y."/>
            <person name="Jogler C."/>
        </authorList>
    </citation>
    <scope>NUCLEOTIDE SEQUENCE [LARGE SCALE GENOMIC DNA]</scope>
    <source>
        <strain evidence="7 8">Pan54</strain>
    </source>
</reference>
<evidence type="ECO:0000256" key="4">
    <source>
        <dbReference type="PROSITE-ProRule" id="PRU00433"/>
    </source>
</evidence>
<dbReference type="InterPro" id="IPR036909">
    <property type="entry name" value="Cyt_c-like_dom_sf"/>
</dbReference>
<dbReference type="InterPro" id="IPR013427">
    <property type="entry name" value="Haem-bd_dom_put"/>
</dbReference>
<feature type="domain" description="Cytochrome c" evidence="6">
    <location>
        <begin position="971"/>
        <end position="1108"/>
    </location>
</feature>
<dbReference type="AlphaFoldDB" id="A0A5C5XB05"/>
<keyword evidence="8" id="KW-1185">Reference proteome</keyword>
<protein>
    <submittedName>
        <fullName evidence="7">Cytochrome c</fullName>
    </submittedName>
</protein>
<evidence type="ECO:0000313" key="8">
    <source>
        <dbReference type="Proteomes" id="UP000316095"/>
    </source>
</evidence>
<dbReference type="Proteomes" id="UP000316095">
    <property type="component" value="Unassembled WGS sequence"/>
</dbReference>
<dbReference type="NCBIfam" id="TIGR02604">
    <property type="entry name" value="Piru_Ver_Nterm"/>
    <property type="match status" value="1"/>
</dbReference>
<dbReference type="GO" id="GO:0009055">
    <property type="term" value="F:electron transfer activity"/>
    <property type="evidence" value="ECO:0007669"/>
    <property type="project" value="InterPro"/>
</dbReference>
<sequence precursor="true">MRSIVHCLFLTAIVLCCSTLAYSSDPEYQPKIEPSSNEGKQAIESFRIPEGMQVELAAAEPNVANPVAFAFDEQGRIYVCETFRQKQGVEDNRGHMYWLEDDLQAQTVADRRQYMLKHHPEMLSAWTAQHDRIRLLEDENKDGTYETAYVYADGFNDLVTGTGAGILEFDGDVYYTCIPRLWKFEDTNGDGRADEREILQDGFGVRFAFRGHDMHGLTLGPDGRIYFSIGDRGYNLIIEDGRVLKRPDTGAVFRCERDGSNLEEFAYGLRNPQELAFDDDGNLFTGDNNSDSGDKARWVYVAEGSDSGWRMYYQYLSDRGPWNRERIWYPFQADEETTAVQPAYTLPPIANLGDGPSGLVSYYGVGLPDRYQGHFFLADFRGQASNSGIRSFANKPKGAGFELVDSHEYLWNTLVTDVDFGYDGRLYFSDWVNGWDGIQKGRIYRQQPEEDSLKQSGNEVAQIFQQAFADRSVEELISMLSHADRRVRQRAQIELASRNAQQELVEVAIHSNESRARQHAIWGLWEIARQPEKKSALAKLMPLFQDPDANIVAQVCRVVGDCRYQKASQEIRGALKHENPRVVYYAAIACGKLGIASAKDELLSLATTRGKEDPVLRHALVMGLTGIGAAQQSTEQTVELLDDPKAGTRDSRLAVVVALRRLRDSAISQFLNDAEPKVVIESARAIHDELIEFAMPALASYQGNLTFSEALTRRVVNANYLLGQQENAETLVQIATNDRLSETVRQQAMTALLNWSSGSNIDAVIGKYRPRTGQSAPYLKEIVSGSLPDLFRASEKLQKQAVELAALLEISDIAPQMMEYVDDEKASVDLRVSALLALDQIATKKADPIVKRMISSELPELRKTARKIFAARHPAEAGPVLQAAIDEGTLAEQQDAIHQLARLDAKMTQQILADLLQKMLADQLPLGLHLDVIQAAEATQDQQLTGLVKSYNEKFEAGNPVEKFRVCLEGGNKTLGEELFFGNAAASCRRCHLVNGQGGGVGPDLSEIGKKNEAHYLLESIVDPNAKIAKGFETVILVTIEGKIVSGIIKEETDDFITLVKPMGEIVQIAQDDIEDQAPGKSGMPADIANQMTKAQIRDLVAYLKTLTEKKNVEAHGIEE</sequence>
<dbReference type="InterPro" id="IPR016024">
    <property type="entry name" value="ARM-type_fold"/>
</dbReference>
<dbReference type="SUPFAM" id="SSF48371">
    <property type="entry name" value="ARM repeat"/>
    <property type="match status" value="1"/>
</dbReference>
<dbReference type="Gene3D" id="1.25.10.10">
    <property type="entry name" value="Leucine-rich Repeat Variant"/>
    <property type="match status" value="2"/>
</dbReference>
<evidence type="ECO:0000256" key="5">
    <source>
        <dbReference type="SAM" id="SignalP"/>
    </source>
</evidence>
<keyword evidence="5" id="KW-0732">Signal</keyword>
<dbReference type="EMBL" id="SJPG01000001">
    <property type="protein sequence ID" value="TWT59483.1"/>
    <property type="molecule type" value="Genomic_DNA"/>
</dbReference>
<name>A0A5C5XB05_9PLAN</name>
<gene>
    <name evidence="7" type="ORF">Pan54_01890</name>
</gene>
<feature type="chain" id="PRO_5023036433" evidence="5">
    <location>
        <begin position="24"/>
        <end position="1120"/>
    </location>
</feature>
<dbReference type="InterPro" id="IPR011041">
    <property type="entry name" value="Quinoprot_gluc/sorb_DH_b-prop"/>
</dbReference>
<accession>A0A5C5XB05</accession>
<evidence type="ECO:0000256" key="2">
    <source>
        <dbReference type="ARBA" id="ARBA00022723"/>
    </source>
</evidence>
<dbReference type="InterPro" id="IPR009056">
    <property type="entry name" value="Cyt_c-like_dom"/>
</dbReference>
<evidence type="ECO:0000256" key="3">
    <source>
        <dbReference type="ARBA" id="ARBA00023004"/>
    </source>
</evidence>
<keyword evidence="1 4" id="KW-0349">Heme</keyword>
<dbReference type="GO" id="GO:0046872">
    <property type="term" value="F:metal ion binding"/>
    <property type="evidence" value="ECO:0007669"/>
    <property type="project" value="UniProtKB-KW"/>
</dbReference>
<dbReference type="InterPro" id="IPR011042">
    <property type="entry name" value="6-blade_b-propeller_TolB-like"/>
</dbReference>
<dbReference type="PROSITE" id="PS51007">
    <property type="entry name" value="CYTC"/>
    <property type="match status" value="1"/>
</dbReference>
<dbReference type="SUPFAM" id="SSF50952">
    <property type="entry name" value="Soluble quinoprotein glucose dehydrogenase"/>
    <property type="match status" value="1"/>
</dbReference>
<dbReference type="Pfam" id="PF13646">
    <property type="entry name" value="HEAT_2"/>
    <property type="match status" value="1"/>
</dbReference>
<keyword evidence="2 4" id="KW-0479">Metal-binding</keyword>
<proteinExistence type="predicted"/>
<dbReference type="Gene3D" id="2.120.10.30">
    <property type="entry name" value="TolB, C-terminal domain"/>
    <property type="match status" value="1"/>
</dbReference>
<organism evidence="7 8">
    <name type="scientific">Rubinisphaera italica</name>
    <dbReference type="NCBI Taxonomy" id="2527969"/>
    <lineage>
        <taxon>Bacteria</taxon>
        <taxon>Pseudomonadati</taxon>
        <taxon>Planctomycetota</taxon>
        <taxon>Planctomycetia</taxon>
        <taxon>Planctomycetales</taxon>
        <taxon>Planctomycetaceae</taxon>
        <taxon>Rubinisphaera</taxon>
    </lineage>
</organism>
<dbReference type="InterPro" id="IPR013428">
    <property type="entry name" value="Membrane-bound_put_N"/>
</dbReference>
<evidence type="ECO:0000313" key="7">
    <source>
        <dbReference type="EMBL" id="TWT59483.1"/>
    </source>
</evidence>
<dbReference type="PANTHER" id="PTHR33546">
    <property type="entry name" value="LARGE, MULTIFUNCTIONAL SECRETED PROTEIN-RELATED"/>
    <property type="match status" value="1"/>
</dbReference>
<comment type="caution">
    <text evidence="7">The sequence shown here is derived from an EMBL/GenBank/DDBJ whole genome shotgun (WGS) entry which is preliminary data.</text>
</comment>
<dbReference type="NCBIfam" id="TIGR02603">
    <property type="entry name" value="CxxCH_TIGR02603"/>
    <property type="match status" value="1"/>
</dbReference>
<dbReference type="RefSeq" id="WP_146501620.1">
    <property type="nucleotide sequence ID" value="NZ_SJPG01000001.1"/>
</dbReference>
<dbReference type="SUPFAM" id="SSF46626">
    <property type="entry name" value="Cytochrome c"/>
    <property type="match status" value="1"/>
</dbReference>
<dbReference type="PANTHER" id="PTHR33546:SF1">
    <property type="entry name" value="LARGE, MULTIFUNCTIONAL SECRETED PROTEIN"/>
    <property type="match status" value="1"/>
</dbReference>
<dbReference type="Pfam" id="PF23500">
    <property type="entry name" value="DUF7133"/>
    <property type="match status" value="1"/>
</dbReference>
<dbReference type="OrthoDB" id="9770043at2"/>
<dbReference type="InterPro" id="IPR011989">
    <property type="entry name" value="ARM-like"/>
</dbReference>
<feature type="signal peptide" evidence="5">
    <location>
        <begin position="1"/>
        <end position="23"/>
    </location>
</feature>
<keyword evidence="3 4" id="KW-0408">Iron</keyword>
<dbReference type="GO" id="GO:0020037">
    <property type="term" value="F:heme binding"/>
    <property type="evidence" value="ECO:0007669"/>
    <property type="project" value="InterPro"/>
</dbReference>
<dbReference type="InterPro" id="IPR055557">
    <property type="entry name" value="DUF7133"/>
</dbReference>